<dbReference type="EMBL" id="CP055900">
    <property type="protein sequence ID" value="QKX57950.1"/>
    <property type="molecule type" value="Genomic_DNA"/>
</dbReference>
<dbReference type="RefSeq" id="XP_035344128.1">
    <property type="nucleotide sequence ID" value="XM_035488235.1"/>
</dbReference>
<evidence type="ECO:0000313" key="2">
    <source>
        <dbReference type="Proteomes" id="UP000509510"/>
    </source>
</evidence>
<protein>
    <submittedName>
        <fullName evidence="1">Uncharacterized protein</fullName>
    </submittedName>
</protein>
<dbReference type="KEGG" id="trg:TRUGW13939_05070"/>
<reference evidence="2" key="1">
    <citation type="submission" date="2020-06" db="EMBL/GenBank/DDBJ databases">
        <title>A chromosome-scale genome assembly of Talaromyces rugulosus W13939.</title>
        <authorList>
            <person name="Wang B."/>
            <person name="Guo L."/>
            <person name="Ye K."/>
            <person name="Wang L."/>
        </authorList>
    </citation>
    <scope>NUCLEOTIDE SEQUENCE [LARGE SCALE GENOMIC DNA]</scope>
    <source>
        <strain evidence="2">W13939</strain>
    </source>
</reference>
<name>A0A7H8QVB5_TALRU</name>
<proteinExistence type="predicted"/>
<dbReference type="AlphaFoldDB" id="A0A7H8QVB5"/>
<sequence length="206" mass="23031">MATRTTYVHEHVYYLALAGLIIPGSFEVDVEMCQCTTSAQTTSSSDRIQYRKMNVSARIFYRNDWHRFLVIEAKGFQKDWSPPETRIILISGIKPCIQWVKDGPGANDEPTTLLHSKGPAVPKNRPGVENVDAGPSCGCQDRYRKCGGEGGLCLHTGPEPAAGYLRYLTGDCRNALYFNLINVREGDNVVIGQQRPRRQSGLRTPW</sequence>
<organism evidence="1 2">
    <name type="scientific">Talaromyces rugulosus</name>
    <name type="common">Penicillium rugulosum</name>
    <dbReference type="NCBI Taxonomy" id="121627"/>
    <lineage>
        <taxon>Eukaryota</taxon>
        <taxon>Fungi</taxon>
        <taxon>Dikarya</taxon>
        <taxon>Ascomycota</taxon>
        <taxon>Pezizomycotina</taxon>
        <taxon>Eurotiomycetes</taxon>
        <taxon>Eurotiomycetidae</taxon>
        <taxon>Eurotiales</taxon>
        <taxon>Trichocomaceae</taxon>
        <taxon>Talaromyces</taxon>
        <taxon>Talaromyces sect. Islandici</taxon>
    </lineage>
</organism>
<gene>
    <name evidence="1" type="ORF">TRUGW13939_05070</name>
</gene>
<dbReference type="GeneID" id="55992568"/>
<dbReference type="Proteomes" id="UP000509510">
    <property type="component" value="Chromosome III"/>
</dbReference>
<accession>A0A7H8QVB5</accession>
<evidence type="ECO:0000313" key="1">
    <source>
        <dbReference type="EMBL" id="QKX57950.1"/>
    </source>
</evidence>
<keyword evidence="2" id="KW-1185">Reference proteome</keyword>